<organism evidence="11 12">
    <name type="scientific">Guopingia tenuis</name>
    <dbReference type="NCBI Taxonomy" id="2763656"/>
    <lineage>
        <taxon>Bacteria</taxon>
        <taxon>Bacillati</taxon>
        <taxon>Bacillota</taxon>
        <taxon>Clostridia</taxon>
        <taxon>Christensenellales</taxon>
        <taxon>Christensenellaceae</taxon>
        <taxon>Guopingia</taxon>
    </lineage>
</organism>
<gene>
    <name evidence="10" type="primary">rnfD</name>
    <name evidence="11" type="ORF">H8693_02540</name>
</gene>
<comment type="similarity">
    <text evidence="10">Belongs to the NqrB/RnfD family.</text>
</comment>
<reference evidence="11" key="1">
    <citation type="submission" date="2020-08" db="EMBL/GenBank/DDBJ databases">
        <title>Genome public.</title>
        <authorList>
            <person name="Liu C."/>
            <person name="Sun Q."/>
        </authorList>
    </citation>
    <scope>NUCLEOTIDE SEQUENCE</scope>
    <source>
        <strain evidence="11">NSJ-63</strain>
    </source>
</reference>
<evidence type="ECO:0000313" key="12">
    <source>
        <dbReference type="Proteomes" id="UP000617951"/>
    </source>
</evidence>
<evidence type="ECO:0000256" key="8">
    <source>
        <dbReference type="ARBA" id="ARBA00022989"/>
    </source>
</evidence>
<keyword evidence="10" id="KW-1003">Cell membrane</keyword>
<comment type="caution">
    <text evidence="11">The sequence shown here is derived from an EMBL/GenBank/DDBJ whole genome shotgun (WGS) entry which is preliminary data.</text>
</comment>
<evidence type="ECO:0000256" key="5">
    <source>
        <dbReference type="ARBA" id="ARBA00022692"/>
    </source>
</evidence>
<dbReference type="InterPro" id="IPR011303">
    <property type="entry name" value="RnfD_bac"/>
</dbReference>
<dbReference type="EC" id="7.-.-.-" evidence="10"/>
<accession>A0A926DGN9</accession>
<dbReference type="InterPro" id="IPR004338">
    <property type="entry name" value="NqrB/RnfD"/>
</dbReference>
<comment type="cofactor">
    <cofactor evidence="10">
        <name>FMN</name>
        <dbReference type="ChEBI" id="CHEBI:58210"/>
    </cofactor>
</comment>
<dbReference type="Pfam" id="PF03116">
    <property type="entry name" value="NQR2_RnfD_RnfE"/>
    <property type="match status" value="1"/>
</dbReference>
<feature type="transmembrane region" description="Helical" evidence="10">
    <location>
        <begin position="96"/>
        <end position="114"/>
    </location>
</feature>
<dbReference type="RefSeq" id="WP_249279656.1">
    <property type="nucleotide sequence ID" value="NZ_JACRSS010000001.1"/>
</dbReference>
<feature type="transmembrane region" description="Helical" evidence="10">
    <location>
        <begin position="180"/>
        <end position="199"/>
    </location>
</feature>
<evidence type="ECO:0000256" key="9">
    <source>
        <dbReference type="ARBA" id="ARBA00023136"/>
    </source>
</evidence>
<keyword evidence="12" id="KW-1185">Reference proteome</keyword>
<dbReference type="GO" id="GO:0055085">
    <property type="term" value="P:transmembrane transport"/>
    <property type="evidence" value="ECO:0007669"/>
    <property type="project" value="InterPro"/>
</dbReference>
<dbReference type="NCBIfam" id="TIGR01946">
    <property type="entry name" value="rnfD"/>
    <property type="match status" value="1"/>
</dbReference>
<feature type="transmembrane region" description="Helical" evidence="10">
    <location>
        <begin position="126"/>
        <end position="145"/>
    </location>
</feature>
<evidence type="ECO:0000256" key="7">
    <source>
        <dbReference type="ARBA" id="ARBA00022982"/>
    </source>
</evidence>
<protein>
    <recommendedName>
        <fullName evidence="10">Ion-translocating oxidoreductase complex subunit D</fullName>
        <ecNumber evidence="10">7.-.-.-</ecNumber>
    </recommendedName>
    <alternativeName>
        <fullName evidence="10">Rnf electron transport complex subunit D</fullName>
    </alternativeName>
</protein>
<evidence type="ECO:0000256" key="4">
    <source>
        <dbReference type="ARBA" id="ARBA00022643"/>
    </source>
</evidence>
<feature type="transmembrane region" description="Helical" evidence="10">
    <location>
        <begin position="206"/>
        <end position="223"/>
    </location>
</feature>
<dbReference type="GO" id="GO:0022900">
    <property type="term" value="P:electron transport chain"/>
    <property type="evidence" value="ECO:0007669"/>
    <property type="project" value="UniProtKB-UniRule"/>
</dbReference>
<feature type="modified residue" description="FMN phosphoryl threonine" evidence="10">
    <location>
        <position position="155"/>
    </location>
</feature>
<keyword evidence="7 10" id="KW-0249">Electron transport</keyword>
<feature type="transmembrane region" description="Helical" evidence="10">
    <location>
        <begin position="257"/>
        <end position="273"/>
    </location>
</feature>
<keyword evidence="4 10" id="KW-0288">FMN</keyword>
<evidence type="ECO:0000313" key="11">
    <source>
        <dbReference type="EMBL" id="MBC8537811.1"/>
    </source>
</evidence>
<sequence>MDNEQYVLAFSPHITDSSTVSRIMLDVIIALLPACGAAIYFFGVQAAILLAVSVASAMATEALIQVLCKRRVTVLDGSAAVTGVLLALNLPAGVPLYIPIVGAAFAIAICKQCFGGLGHNFINPALAARAMLLVAWPVAMTTFLLPGVDTVASATPLAMMKAGETAGLPSLLQMLLGQTAGSMGETSALALLLGGVYLIARRVISCRIPLTYIGTVAVFVLLFKGPDMVLPHILSGGLFLGAFFMATDYVSSPSTPLAQFIYALGCGILTGVIRLFGGYAEGVCFSILLMNLVTPLLERAFPPRIYGEVKAK</sequence>
<evidence type="ECO:0000256" key="2">
    <source>
        <dbReference type="ARBA" id="ARBA00022553"/>
    </source>
</evidence>
<feature type="transmembrane region" description="Helical" evidence="10">
    <location>
        <begin position="23"/>
        <end position="42"/>
    </location>
</feature>
<keyword evidence="5 10" id="KW-0812">Transmembrane</keyword>
<keyword evidence="8 10" id="KW-1133">Transmembrane helix</keyword>
<dbReference type="PANTHER" id="PTHR30578">
    <property type="entry name" value="ELECTRON TRANSPORT COMPLEX PROTEIN RNFD"/>
    <property type="match status" value="1"/>
</dbReference>
<evidence type="ECO:0000256" key="3">
    <source>
        <dbReference type="ARBA" id="ARBA00022630"/>
    </source>
</evidence>
<keyword evidence="6 10" id="KW-1278">Translocase</keyword>
<keyword evidence="3 10" id="KW-0285">Flavoprotein</keyword>
<dbReference type="HAMAP" id="MF_00462">
    <property type="entry name" value="RsxD_RnfD"/>
    <property type="match status" value="1"/>
</dbReference>
<keyword evidence="2 10" id="KW-0597">Phosphoprotein</keyword>
<keyword evidence="1 10" id="KW-0813">Transport</keyword>
<proteinExistence type="inferred from homology"/>
<dbReference type="GO" id="GO:0005886">
    <property type="term" value="C:plasma membrane"/>
    <property type="evidence" value="ECO:0007669"/>
    <property type="project" value="UniProtKB-SubCell"/>
</dbReference>
<feature type="transmembrane region" description="Helical" evidence="10">
    <location>
        <begin position="229"/>
        <end position="250"/>
    </location>
</feature>
<dbReference type="EMBL" id="JACRSS010000001">
    <property type="protein sequence ID" value="MBC8537811.1"/>
    <property type="molecule type" value="Genomic_DNA"/>
</dbReference>
<dbReference type="AlphaFoldDB" id="A0A926DGN9"/>
<evidence type="ECO:0000256" key="1">
    <source>
        <dbReference type="ARBA" id="ARBA00022448"/>
    </source>
</evidence>
<evidence type="ECO:0000256" key="6">
    <source>
        <dbReference type="ARBA" id="ARBA00022967"/>
    </source>
</evidence>
<keyword evidence="9 10" id="KW-0472">Membrane</keyword>
<name>A0A926DGN9_9FIRM</name>
<dbReference type="Proteomes" id="UP000617951">
    <property type="component" value="Unassembled WGS sequence"/>
</dbReference>
<comment type="subcellular location">
    <subcellularLocation>
        <location evidence="10">Cell membrane</location>
        <topology evidence="10">Multi-pass membrane protein</topology>
    </subcellularLocation>
</comment>
<dbReference type="PANTHER" id="PTHR30578:SF0">
    <property type="entry name" value="ION-TRANSLOCATING OXIDOREDUCTASE COMPLEX SUBUNIT D"/>
    <property type="match status" value="1"/>
</dbReference>
<comment type="function">
    <text evidence="10">Part of a membrane-bound complex that couples electron transfer with translocation of ions across the membrane.</text>
</comment>
<evidence type="ECO:0000256" key="10">
    <source>
        <dbReference type="HAMAP-Rule" id="MF_00462"/>
    </source>
</evidence>
<comment type="subunit">
    <text evidence="10">The complex is composed of six subunits: RnfA, RnfB, RnfC, RnfD, RnfE and RnfG.</text>
</comment>